<dbReference type="EMBL" id="AP014968">
    <property type="protein sequence ID" value="BAT16861.1"/>
    <property type="molecule type" value="Genomic_DNA"/>
</dbReference>
<evidence type="ECO:0000313" key="2">
    <source>
        <dbReference type="EMBL" id="BAT16861.1"/>
    </source>
</evidence>
<reference evidence="3" key="1">
    <citation type="journal article" date="2005" name="Nature">
        <title>The map-based sequence of the rice genome.</title>
        <authorList>
            <consortium name="International rice genome sequencing project (IRGSP)"/>
            <person name="Matsumoto T."/>
            <person name="Wu J."/>
            <person name="Kanamori H."/>
            <person name="Katayose Y."/>
            <person name="Fujisawa M."/>
            <person name="Namiki N."/>
            <person name="Mizuno H."/>
            <person name="Yamamoto K."/>
            <person name="Antonio B.A."/>
            <person name="Baba T."/>
            <person name="Sakata K."/>
            <person name="Nagamura Y."/>
            <person name="Aoki H."/>
            <person name="Arikawa K."/>
            <person name="Arita K."/>
            <person name="Bito T."/>
            <person name="Chiden Y."/>
            <person name="Fujitsuka N."/>
            <person name="Fukunaka R."/>
            <person name="Hamada M."/>
            <person name="Harada C."/>
            <person name="Hayashi A."/>
            <person name="Hijishita S."/>
            <person name="Honda M."/>
            <person name="Hosokawa S."/>
            <person name="Ichikawa Y."/>
            <person name="Idonuma A."/>
            <person name="Iijima M."/>
            <person name="Ikeda M."/>
            <person name="Ikeno M."/>
            <person name="Ito K."/>
            <person name="Ito S."/>
            <person name="Ito T."/>
            <person name="Ito Y."/>
            <person name="Ito Y."/>
            <person name="Iwabuchi A."/>
            <person name="Kamiya K."/>
            <person name="Karasawa W."/>
            <person name="Kurita K."/>
            <person name="Katagiri S."/>
            <person name="Kikuta A."/>
            <person name="Kobayashi H."/>
            <person name="Kobayashi N."/>
            <person name="Machita K."/>
            <person name="Maehara T."/>
            <person name="Masukawa M."/>
            <person name="Mizubayashi T."/>
            <person name="Mukai Y."/>
            <person name="Nagasaki H."/>
            <person name="Nagata Y."/>
            <person name="Naito S."/>
            <person name="Nakashima M."/>
            <person name="Nakama Y."/>
            <person name="Nakamichi Y."/>
            <person name="Nakamura M."/>
            <person name="Meguro A."/>
            <person name="Negishi M."/>
            <person name="Ohta I."/>
            <person name="Ohta T."/>
            <person name="Okamoto M."/>
            <person name="Ono N."/>
            <person name="Saji S."/>
            <person name="Sakaguchi M."/>
            <person name="Sakai K."/>
            <person name="Shibata M."/>
            <person name="Shimokawa T."/>
            <person name="Song J."/>
            <person name="Takazaki Y."/>
            <person name="Terasawa K."/>
            <person name="Tsugane M."/>
            <person name="Tsuji K."/>
            <person name="Ueda S."/>
            <person name="Waki K."/>
            <person name="Yamagata H."/>
            <person name="Yamamoto M."/>
            <person name="Yamamoto S."/>
            <person name="Yamane H."/>
            <person name="Yoshiki S."/>
            <person name="Yoshihara R."/>
            <person name="Yukawa K."/>
            <person name="Zhong H."/>
            <person name="Yano M."/>
            <person name="Yuan Q."/>
            <person name="Ouyang S."/>
            <person name="Liu J."/>
            <person name="Jones K.M."/>
            <person name="Gansberger K."/>
            <person name="Moffat K."/>
            <person name="Hill J."/>
            <person name="Bera J."/>
            <person name="Fadrosh D."/>
            <person name="Jin S."/>
            <person name="Johri S."/>
            <person name="Kim M."/>
            <person name="Overton L."/>
            <person name="Reardon M."/>
            <person name="Tsitrin T."/>
            <person name="Vuong H."/>
            <person name="Weaver B."/>
            <person name="Ciecko A."/>
            <person name="Tallon L."/>
            <person name="Jackson J."/>
            <person name="Pai G."/>
            <person name="Aken S.V."/>
            <person name="Utterback T."/>
            <person name="Reidmuller S."/>
            <person name="Feldblyum T."/>
            <person name="Hsiao J."/>
            <person name="Zismann V."/>
            <person name="Iobst S."/>
            <person name="de Vazeille A.R."/>
            <person name="Buell C.R."/>
            <person name="Ying K."/>
            <person name="Li Y."/>
            <person name="Lu T."/>
            <person name="Huang Y."/>
            <person name="Zhao Q."/>
            <person name="Feng Q."/>
            <person name="Zhang L."/>
            <person name="Zhu J."/>
            <person name="Weng Q."/>
            <person name="Mu J."/>
            <person name="Lu Y."/>
            <person name="Fan D."/>
            <person name="Liu Y."/>
            <person name="Guan J."/>
            <person name="Zhang Y."/>
            <person name="Yu S."/>
            <person name="Liu X."/>
            <person name="Zhang Y."/>
            <person name="Hong G."/>
            <person name="Han B."/>
            <person name="Choisne N."/>
            <person name="Demange N."/>
            <person name="Orjeda G."/>
            <person name="Samain S."/>
            <person name="Cattolico L."/>
            <person name="Pelletier E."/>
            <person name="Couloux A."/>
            <person name="Segurens B."/>
            <person name="Wincker P."/>
            <person name="D'Hont A."/>
            <person name="Scarpelli C."/>
            <person name="Weissenbach J."/>
            <person name="Salanoubat M."/>
            <person name="Quetier F."/>
            <person name="Yu Y."/>
            <person name="Kim H.R."/>
            <person name="Rambo T."/>
            <person name="Currie J."/>
            <person name="Collura K."/>
            <person name="Luo M."/>
            <person name="Yang T."/>
            <person name="Ammiraju J.S.S."/>
            <person name="Engler F."/>
            <person name="Soderlund C."/>
            <person name="Wing R.A."/>
            <person name="Palmer L.E."/>
            <person name="de la Bastide M."/>
            <person name="Spiegel L."/>
            <person name="Nascimento L."/>
            <person name="Zutavern T."/>
            <person name="O'Shaughnessy A."/>
            <person name="Dike S."/>
            <person name="Dedhia N."/>
            <person name="Preston R."/>
            <person name="Balija V."/>
            <person name="McCombie W.R."/>
            <person name="Chow T."/>
            <person name="Chen H."/>
            <person name="Chung M."/>
            <person name="Chen C."/>
            <person name="Shaw J."/>
            <person name="Wu H."/>
            <person name="Hsiao K."/>
            <person name="Chao Y."/>
            <person name="Chu M."/>
            <person name="Cheng C."/>
            <person name="Hour A."/>
            <person name="Lee P."/>
            <person name="Lin S."/>
            <person name="Lin Y."/>
            <person name="Liou J."/>
            <person name="Liu S."/>
            <person name="Hsing Y."/>
            <person name="Raghuvanshi S."/>
            <person name="Mohanty A."/>
            <person name="Bharti A.K."/>
            <person name="Gaur A."/>
            <person name="Gupta V."/>
            <person name="Kumar D."/>
            <person name="Ravi V."/>
            <person name="Vij S."/>
            <person name="Kapur A."/>
            <person name="Khurana P."/>
            <person name="Khurana P."/>
            <person name="Khurana J.P."/>
            <person name="Tyagi A.K."/>
            <person name="Gaikwad K."/>
            <person name="Singh A."/>
            <person name="Dalal V."/>
            <person name="Srivastava S."/>
            <person name="Dixit A."/>
            <person name="Pal A.K."/>
            <person name="Ghazi I.A."/>
            <person name="Yadav M."/>
            <person name="Pandit A."/>
            <person name="Bhargava A."/>
            <person name="Sureshbabu K."/>
            <person name="Batra K."/>
            <person name="Sharma T.R."/>
            <person name="Mohapatra T."/>
            <person name="Singh N.K."/>
            <person name="Messing J."/>
            <person name="Nelson A.B."/>
            <person name="Fuks G."/>
            <person name="Kavchok S."/>
            <person name="Keizer G."/>
            <person name="Linton E."/>
            <person name="Llaca V."/>
            <person name="Song R."/>
            <person name="Tanyolac B."/>
            <person name="Young S."/>
            <person name="Ho-Il K."/>
            <person name="Hahn J.H."/>
            <person name="Sangsakoo G."/>
            <person name="Vanavichit A."/>
            <person name="de Mattos Luiz.A.T."/>
            <person name="Zimmer P.D."/>
            <person name="Malone G."/>
            <person name="Dellagostin O."/>
            <person name="de Oliveira A.C."/>
            <person name="Bevan M."/>
            <person name="Bancroft I."/>
            <person name="Minx P."/>
            <person name="Cordum H."/>
            <person name="Wilson R."/>
            <person name="Cheng Z."/>
            <person name="Jin W."/>
            <person name="Jiang J."/>
            <person name="Leong S.A."/>
            <person name="Iwama H."/>
            <person name="Gojobori T."/>
            <person name="Itoh T."/>
            <person name="Niimura Y."/>
            <person name="Fujii Y."/>
            <person name="Habara T."/>
            <person name="Sakai H."/>
            <person name="Sato Y."/>
            <person name="Wilson G."/>
            <person name="Kumar K."/>
            <person name="McCouch S."/>
            <person name="Juretic N."/>
            <person name="Hoen D."/>
            <person name="Wright S."/>
            <person name="Bruskiewich R."/>
            <person name="Bureau T."/>
            <person name="Miyao A."/>
            <person name="Hirochika H."/>
            <person name="Nishikawa T."/>
            <person name="Kadowaki K."/>
            <person name="Sugiura M."/>
            <person name="Burr B."/>
            <person name="Sasaki T."/>
        </authorList>
    </citation>
    <scope>NUCLEOTIDE SEQUENCE [LARGE SCALE GENOMIC DNA]</scope>
    <source>
        <strain evidence="3">cv. Nipponbare</strain>
    </source>
</reference>
<evidence type="ECO:0000256" key="1">
    <source>
        <dbReference type="SAM" id="MobiDB-lite"/>
    </source>
</evidence>
<dbReference type="Gramene" id="Os12t0410150-01">
    <property type="protein sequence ID" value="Os12t0410150-01"/>
    <property type="gene ID" value="Os12g0410150"/>
</dbReference>
<name>A0A0P0Y9G1_ORYSJ</name>
<feature type="region of interest" description="Disordered" evidence="1">
    <location>
        <begin position="1"/>
        <end position="54"/>
    </location>
</feature>
<reference evidence="2 3" key="3">
    <citation type="journal article" date="2013" name="Rice">
        <title>Improvement of the Oryza sativa Nipponbare reference genome using next generation sequence and optical map data.</title>
        <authorList>
            <person name="Kawahara Y."/>
            <person name="de la Bastide M."/>
            <person name="Hamilton J.P."/>
            <person name="Kanamori H."/>
            <person name="McCombie W.R."/>
            <person name="Ouyang S."/>
            <person name="Schwartz D.C."/>
            <person name="Tanaka T."/>
            <person name="Wu J."/>
            <person name="Zhou S."/>
            <person name="Childs K.L."/>
            <person name="Davidson R.M."/>
            <person name="Lin H."/>
            <person name="Quesada-Ocampo L."/>
            <person name="Vaillancourt B."/>
            <person name="Sakai H."/>
            <person name="Lee S.S."/>
            <person name="Kim J."/>
            <person name="Numa H."/>
            <person name="Itoh T."/>
            <person name="Buell C.R."/>
            <person name="Matsumoto T."/>
        </authorList>
    </citation>
    <scope>NUCLEOTIDE SEQUENCE [LARGE SCALE GENOMIC DNA]</scope>
    <source>
        <strain evidence="3">cv. Nipponbare</strain>
    </source>
</reference>
<organism evidence="2 3">
    <name type="scientific">Oryza sativa subsp. japonica</name>
    <name type="common">Rice</name>
    <dbReference type="NCBI Taxonomy" id="39947"/>
    <lineage>
        <taxon>Eukaryota</taxon>
        <taxon>Viridiplantae</taxon>
        <taxon>Streptophyta</taxon>
        <taxon>Embryophyta</taxon>
        <taxon>Tracheophyta</taxon>
        <taxon>Spermatophyta</taxon>
        <taxon>Magnoliopsida</taxon>
        <taxon>Liliopsida</taxon>
        <taxon>Poales</taxon>
        <taxon>Poaceae</taxon>
        <taxon>BOP clade</taxon>
        <taxon>Oryzoideae</taxon>
        <taxon>Oryzeae</taxon>
        <taxon>Oryzinae</taxon>
        <taxon>Oryza</taxon>
        <taxon>Oryza sativa</taxon>
    </lineage>
</organism>
<feature type="non-terminal residue" evidence="2">
    <location>
        <position position="1"/>
    </location>
</feature>
<gene>
    <name evidence="2" type="ordered locus">Os12g0410150</name>
    <name evidence="2" type="ORF">OSNPB_120410150</name>
</gene>
<protein>
    <submittedName>
        <fullName evidence="2">Os12g0410150 protein</fullName>
    </submittedName>
</protein>
<dbReference type="InParanoid" id="A0A0P0Y9G1"/>
<proteinExistence type="predicted"/>
<feature type="compositionally biased region" description="Polar residues" evidence="1">
    <location>
        <begin position="34"/>
        <end position="44"/>
    </location>
</feature>
<accession>A0A0P0Y9G1</accession>
<keyword evidence="3" id="KW-1185">Reference proteome</keyword>
<evidence type="ECO:0000313" key="3">
    <source>
        <dbReference type="Proteomes" id="UP000059680"/>
    </source>
</evidence>
<dbReference type="Proteomes" id="UP000059680">
    <property type="component" value="Chromosome 12"/>
</dbReference>
<feature type="compositionally biased region" description="Basic residues" evidence="1">
    <location>
        <begin position="20"/>
        <end position="32"/>
    </location>
</feature>
<reference evidence="2 3" key="2">
    <citation type="journal article" date="2013" name="Plant Cell Physiol.">
        <title>Rice Annotation Project Database (RAP-DB): an integrative and interactive database for rice genomics.</title>
        <authorList>
            <person name="Sakai H."/>
            <person name="Lee S.S."/>
            <person name="Tanaka T."/>
            <person name="Numa H."/>
            <person name="Kim J."/>
            <person name="Kawahara Y."/>
            <person name="Wakimoto H."/>
            <person name="Yang C.C."/>
            <person name="Iwamoto M."/>
            <person name="Abe T."/>
            <person name="Yamada Y."/>
            <person name="Muto A."/>
            <person name="Inokuchi H."/>
            <person name="Ikemura T."/>
            <person name="Matsumoto T."/>
            <person name="Sasaki T."/>
            <person name="Itoh T."/>
        </authorList>
    </citation>
    <scope>NUCLEOTIDE SEQUENCE [LARGE SCALE GENOMIC DNA]</scope>
    <source>
        <strain evidence="3">cv. Nipponbare</strain>
    </source>
</reference>
<sequence>SLTNRGRQPHTATPPLASPPRRHPTAIHRCLRRSQVTHTRSSILPSPDHHQAAETAEEAVGLVVAKPISSVPPELHHLF</sequence>
<dbReference type="PaxDb" id="39947-A0A0P0Y9G1"/>
<dbReference type="AlphaFoldDB" id="A0A0P0Y9G1"/>